<evidence type="ECO:0000256" key="1">
    <source>
        <dbReference type="SAM" id="MobiDB-lite"/>
    </source>
</evidence>
<feature type="signal peptide" evidence="2">
    <location>
        <begin position="1"/>
        <end position="20"/>
    </location>
</feature>
<reference evidence="3 4" key="1">
    <citation type="submission" date="2019-03" db="EMBL/GenBank/DDBJ databases">
        <title>Nematode-trapping fungi genome.</title>
        <authorList>
            <person name="Vidal-Diez De Ulzurrun G."/>
        </authorList>
    </citation>
    <scope>NUCLEOTIDE SEQUENCE [LARGE SCALE GENOMIC DNA]</scope>
    <source>
        <strain evidence="3 4">TWF154</strain>
    </source>
</reference>
<dbReference type="AlphaFoldDB" id="A0A8H2E7V0"/>
<organism evidence="3 4">
    <name type="scientific">Orbilia oligospora</name>
    <name type="common">Nematode-trapping fungus</name>
    <name type="synonym">Arthrobotrys oligospora</name>
    <dbReference type="NCBI Taxonomy" id="2813651"/>
    <lineage>
        <taxon>Eukaryota</taxon>
        <taxon>Fungi</taxon>
        <taxon>Dikarya</taxon>
        <taxon>Ascomycota</taxon>
        <taxon>Pezizomycotina</taxon>
        <taxon>Orbiliomycetes</taxon>
        <taxon>Orbiliales</taxon>
        <taxon>Orbiliaceae</taxon>
        <taxon>Orbilia</taxon>
    </lineage>
</organism>
<keyword evidence="2" id="KW-0732">Signal</keyword>
<sequence>MLRKVVVVTASLGAITSAAAAPVAGPEPAPVTQPKAVAGYNPTPAPQPPTYWQSPPKPYYGDPPGRGSGRGLIAPQTCMGHQKHTHPRATIPNHHLTALDREVTDLGLVLDPQAGTSHIKPKTISPSYAQSRLTVLSHVPALGRGIASSHPTRAQGRLVGDQHRAMLPRCIRWNSRGIFIDLQLLFISTPASIVIDTIGGDEMLITVES</sequence>
<accession>A0A8H2E7V0</accession>
<protein>
    <submittedName>
        <fullName evidence="3">Uncharacterized protein</fullName>
    </submittedName>
</protein>
<comment type="caution">
    <text evidence="3">The sequence shown here is derived from an EMBL/GenBank/DDBJ whole genome shotgun (WGS) entry which is preliminary data.</text>
</comment>
<feature type="chain" id="PRO_5034218325" evidence="2">
    <location>
        <begin position="21"/>
        <end position="209"/>
    </location>
</feature>
<gene>
    <name evidence="3" type="ORF">EYR41_004229</name>
</gene>
<evidence type="ECO:0000313" key="4">
    <source>
        <dbReference type="Proteomes" id="UP000297595"/>
    </source>
</evidence>
<feature type="region of interest" description="Disordered" evidence="1">
    <location>
        <begin position="20"/>
        <end position="68"/>
    </location>
</feature>
<proteinExistence type="predicted"/>
<dbReference type="EMBL" id="SOZJ01000002">
    <property type="protein sequence ID" value="TGJ72328.1"/>
    <property type="molecule type" value="Genomic_DNA"/>
</dbReference>
<name>A0A8H2E7V0_ORBOL</name>
<evidence type="ECO:0000256" key="2">
    <source>
        <dbReference type="SAM" id="SignalP"/>
    </source>
</evidence>
<evidence type="ECO:0000313" key="3">
    <source>
        <dbReference type="EMBL" id="TGJ72328.1"/>
    </source>
</evidence>
<dbReference type="Proteomes" id="UP000297595">
    <property type="component" value="Unassembled WGS sequence"/>
</dbReference>